<gene>
    <name evidence="5" type="primary">fmt</name>
    <name evidence="8" type="ORF">CHT91_04975</name>
</gene>
<dbReference type="GO" id="GO:0005829">
    <property type="term" value="C:cytosol"/>
    <property type="evidence" value="ECO:0007669"/>
    <property type="project" value="TreeGrafter"/>
</dbReference>
<evidence type="ECO:0000259" key="7">
    <source>
        <dbReference type="Pfam" id="PF02911"/>
    </source>
</evidence>
<dbReference type="NCBIfam" id="TIGR00460">
    <property type="entry name" value="fmt"/>
    <property type="match status" value="1"/>
</dbReference>
<dbReference type="Gene3D" id="3.40.50.12230">
    <property type="match status" value="1"/>
</dbReference>
<dbReference type="RefSeq" id="WP_065672771.1">
    <property type="nucleotide sequence ID" value="NZ_AP024308.1"/>
</dbReference>
<comment type="similarity">
    <text evidence="1 5">Belongs to the Fmt family.</text>
</comment>
<name>A0A3E2DHD1_9ACTN</name>
<proteinExistence type="inferred from homology"/>
<dbReference type="InterPro" id="IPR044135">
    <property type="entry name" value="Met-tRNA-FMT_C"/>
</dbReference>
<dbReference type="InterPro" id="IPR036477">
    <property type="entry name" value="Formyl_transf_N_sf"/>
</dbReference>
<dbReference type="InterPro" id="IPR011034">
    <property type="entry name" value="Formyl_transferase-like_C_sf"/>
</dbReference>
<dbReference type="EMBL" id="NOWI01000004">
    <property type="protein sequence ID" value="RFT44827.1"/>
    <property type="molecule type" value="Genomic_DNA"/>
</dbReference>
<dbReference type="InterPro" id="IPR041711">
    <property type="entry name" value="Met-tRNA-FMT_N"/>
</dbReference>
<dbReference type="Pfam" id="PF00551">
    <property type="entry name" value="Formyl_trans_N"/>
    <property type="match status" value="1"/>
</dbReference>
<dbReference type="SUPFAM" id="SSF53328">
    <property type="entry name" value="Formyltransferase"/>
    <property type="match status" value="1"/>
</dbReference>
<evidence type="ECO:0000313" key="8">
    <source>
        <dbReference type="EMBL" id="RFT44827.1"/>
    </source>
</evidence>
<dbReference type="Pfam" id="PF02911">
    <property type="entry name" value="Formyl_trans_C"/>
    <property type="match status" value="1"/>
</dbReference>
<dbReference type="InterPro" id="IPR002376">
    <property type="entry name" value="Formyl_transf_N"/>
</dbReference>
<keyword evidence="3 5" id="KW-0808">Transferase</keyword>
<dbReference type="HAMAP" id="MF_00182">
    <property type="entry name" value="Formyl_trans"/>
    <property type="match status" value="1"/>
</dbReference>
<protein>
    <recommendedName>
        <fullName evidence="2 5">Methionyl-tRNA formyltransferase</fullName>
        <ecNumber evidence="2 5">2.1.2.9</ecNumber>
    </recommendedName>
</protein>
<evidence type="ECO:0000256" key="5">
    <source>
        <dbReference type="HAMAP-Rule" id="MF_00182"/>
    </source>
</evidence>
<feature type="binding site" evidence="5">
    <location>
        <begin position="110"/>
        <end position="113"/>
    </location>
    <ligand>
        <name>(6S)-5,6,7,8-tetrahydrofolate</name>
        <dbReference type="ChEBI" id="CHEBI:57453"/>
    </ligand>
</feature>
<evidence type="ECO:0000313" key="9">
    <source>
        <dbReference type="Proteomes" id="UP000259211"/>
    </source>
</evidence>
<organism evidence="8 9">
    <name type="scientific">Cutibacterium avidum</name>
    <dbReference type="NCBI Taxonomy" id="33010"/>
    <lineage>
        <taxon>Bacteria</taxon>
        <taxon>Bacillati</taxon>
        <taxon>Actinomycetota</taxon>
        <taxon>Actinomycetes</taxon>
        <taxon>Propionibacteriales</taxon>
        <taxon>Propionibacteriaceae</taxon>
        <taxon>Cutibacterium</taxon>
    </lineage>
</organism>
<dbReference type="EC" id="2.1.2.9" evidence="2 5"/>
<evidence type="ECO:0000256" key="3">
    <source>
        <dbReference type="ARBA" id="ARBA00022679"/>
    </source>
</evidence>
<feature type="domain" description="Formyl transferase N-terminal" evidence="6">
    <location>
        <begin position="2"/>
        <end position="174"/>
    </location>
</feature>
<dbReference type="Proteomes" id="UP000259211">
    <property type="component" value="Unassembled WGS sequence"/>
</dbReference>
<sequence>MKLLFAGTPDVAVPTLTALVDDPHHEVVAVLTRPDAAVGRHRTPRPCPVAKAAEDLGIRVIKATSVKSGEGHDAVAALDIDAAVVVAYGGLIPTDLLAAPEHGWINLHFSLLPRWRGAAPVQRAIMAGDEETGACVFQLVKDLDAGPVYRSMTVPIGETTTAGELLDELAQTATPLVTQTLEDIDSGIEPTPQSSEGVTTAPQIHPGDVRIDLTAPAEEIDHLVRGTSPTPGAWAELDDKRFKVLRTCHLGPDATVPDTVTTAQPGQLVATRKQLFLGTGSRPLELLQVQAFGKKAMNGADWARGAGIDAGTRLR</sequence>
<evidence type="ECO:0000256" key="1">
    <source>
        <dbReference type="ARBA" id="ARBA00010699"/>
    </source>
</evidence>
<accession>A0A3E2DHD1</accession>
<dbReference type="PANTHER" id="PTHR11138">
    <property type="entry name" value="METHIONYL-TRNA FORMYLTRANSFERASE"/>
    <property type="match status" value="1"/>
</dbReference>
<evidence type="ECO:0000256" key="4">
    <source>
        <dbReference type="ARBA" id="ARBA00022917"/>
    </source>
</evidence>
<dbReference type="InterPro" id="IPR005793">
    <property type="entry name" value="Formyl_trans_C"/>
</dbReference>
<keyword evidence="4 5" id="KW-0648">Protein biosynthesis</keyword>
<comment type="function">
    <text evidence="5">Attaches a formyl group to the free amino group of methionyl-tRNA(fMet). The formyl group appears to play a dual role in the initiator identity of N-formylmethionyl-tRNA by promoting its recognition by IF2 and preventing the misappropriation of this tRNA by the elongation apparatus.</text>
</comment>
<evidence type="ECO:0000259" key="6">
    <source>
        <dbReference type="Pfam" id="PF00551"/>
    </source>
</evidence>
<dbReference type="InterPro" id="IPR005794">
    <property type="entry name" value="Fmt"/>
</dbReference>
<comment type="catalytic activity">
    <reaction evidence="5">
        <text>L-methionyl-tRNA(fMet) + (6R)-10-formyltetrahydrofolate = N-formyl-L-methionyl-tRNA(fMet) + (6S)-5,6,7,8-tetrahydrofolate + H(+)</text>
        <dbReference type="Rhea" id="RHEA:24380"/>
        <dbReference type="Rhea" id="RHEA-COMP:9952"/>
        <dbReference type="Rhea" id="RHEA-COMP:9953"/>
        <dbReference type="ChEBI" id="CHEBI:15378"/>
        <dbReference type="ChEBI" id="CHEBI:57453"/>
        <dbReference type="ChEBI" id="CHEBI:78530"/>
        <dbReference type="ChEBI" id="CHEBI:78844"/>
        <dbReference type="ChEBI" id="CHEBI:195366"/>
        <dbReference type="EC" id="2.1.2.9"/>
    </reaction>
</comment>
<dbReference type="AlphaFoldDB" id="A0A3E2DHD1"/>
<comment type="caution">
    <text evidence="8">The sequence shown here is derived from an EMBL/GenBank/DDBJ whole genome shotgun (WGS) entry which is preliminary data.</text>
</comment>
<dbReference type="PANTHER" id="PTHR11138:SF5">
    <property type="entry name" value="METHIONYL-TRNA FORMYLTRANSFERASE, MITOCHONDRIAL"/>
    <property type="match status" value="1"/>
</dbReference>
<dbReference type="CDD" id="cd08646">
    <property type="entry name" value="FMT_core_Met-tRNA-FMT_N"/>
    <property type="match status" value="1"/>
</dbReference>
<dbReference type="GO" id="GO:0004479">
    <property type="term" value="F:methionyl-tRNA formyltransferase activity"/>
    <property type="evidence" value="ECO:0007669"/>
    <property type="project" value="UniProtKB-UniRule"/>
</dbReference>
<dbReference type="SUPFAM" id="SSF50486">
    <property type="entry name" value="FMT C-terminal domain-like"/>
    <property type="match status" value="1"/>
</dbReference>
<feature type="domain" description="Formyl transferase C-terminal" evidence="7">
    <location>
        <begin position="204"/>
        <end position="306"/>
    </location>
</feature>
<reference evidence="8 9" key="1">
    <citation type="submission" date="2017-07" db="EMBL/GenBank/DDBJ databases">
        <authorList>
            <person name="Sun Z.S."/>
            <person name="Albrecht U."/>
            <person name="Echele G."/>
            <person name="Lee C.C."/>
        </authorList>
    </citation>
    <scope>NUCLEOTIDE SEQUENCE [LARGE SCALE GENOMIC DNA]</scope>
    <source>
        <strain evidence="8 9">P16-029</strain>
    </source>
</reference>
<evidence type="ECO:0000256" key="2">
    <source>
        <dbReference type="ARBA" id="ARBA00012261"/>
    </source>
</evidence>
<dbReference type="CDD" id="cd08704">
    <property type="entry name" value="Met_tRNA_FMT_C"/>
    <property type="match status" value="1"/>
</dbReference>